<dbReference type="Proteomes" id="UP000539111">
    <property type="component" value="Unassembled WGS sequence"/>
</dbReference>
<gene>
    <name evidence="2" type="ORF">BJY26_000389</name>
</gene>
<feature type="compositionally biased region" description="Basic and acidic residues" evidence="1">
    <location>
        <begin position="44"/>
        <end position="70"/>
    </location>
</feature>
<organism evidence="2 3">
    <name type="scientific">Spelaeicoccus albus</name>
    <dbReference type="NCBI Taxonomy" id="1280376"/>
    <lineage>
        <taxon>Bacteria</taxon>
        <taxon>Bacillati</taxon>
        <taxon>Actinomycetota</taxon>
        <taxon>Actinomycetes</taxon>
        <taxon>Micrococcales</taxon>
        <taxon>Brevibacteriaceae</taxon>
        <taxon>Spelaeicoccus</taxon>
    </lineage>
</organism>
<name>A0A7Z0D0Z5_9MICO</name>
<feature type="region of interest" description="Disordered" evidence="1">
    <location>
        <begin position="43"/>
        <end position="70"/>
    </location>
</feature>
<accession>A0A7Z0D0Z5</accession>
<comment type="caution">
    <text evidence="2">The sequence shown here is derived from an EMBL/GenBank/DDBJ whole genome shotgun (WGS) entry which is preliminary data.</text>
</comment>
<reference evidence="2 3" key="1">
    <citation type="submission" date="2020-07" db="EMBL/GenBank/DDBJ databases">
        <title>Sequencing the genomes of 1000 actinobacteria strains.</title>
        <authorList>
            <person name="Klenk H.-P."/>
        </authorList>
    </citation>
    <scope>NUCLEOTIDE SEQUENCE [LARGE SCALE GENOMIC DNA]</scope>
    <source>
        <strain evidence="2 3">DSM 26341</strain>
    </source>
</reference>
<keyword evidence="3" id="KW-1185">Reference proteome</keyword>
<evidence type="ECO:0000256" key="1">
    <source>
        <dbReference type="SAM" id="MobiDB-lite"/>
    </source>
</evidence>
<protein>
    <submittedName>
        <fullName evidence="2">Uncharacterized protein</fullName>
    </submittedName>
</protein>
<dbReference type="AlphaFoldDB" id="A0A7Z0D0Z5"/>
<evidence type="ECO:0000313" key="2">
    <source>
        <dbReference type="EMBL" id="NYI66083.1"/>
    </source>
</evidence>
<dbReference type="RefSeq" id="WP_179425198.1">
    <property type="nucleotide sequence ID" value="NZ_JACBZP010000001.1"/>
</dbReference>
<dbReference type="EMBL" id="JACBZP010000001">
    <property type="protein sequence ID" value="NYI66083.1"/>
    <property type="molecule type" value="Genomic_DNA"/>
</dbReference>
<sequence>MSMKNEIEAGGLDRRAAELERRAKETDVEAHVHFSPSRHAFWQESERADRYRSRAHDLRDQAARLRRQTD</sequence>
<evidence type="ECO:0000313" key="3">
    <source>
        <dbReference type="Proteomes" id="UP000539111"/>
    </source>
</evidence>
<proteinExistence type="predicted"/>